<reference evidence="1" key="1">
    <citation type="submission" date="2006-06" db="EMBL/GenBank/DDBJ databases">
        <title>Complete sequence of chromosome of Mycobacterium sp. MCS.</title>
        <authorList>
            <consortium name="US DOE Joint Genome Institute"/>
            <person name="Copeland A."/>
            <person name="Lucas S."/>
            <person name="Lapidus A."/>
            <person name="Barry K."/>
            <person name="Detter J.C."/>
            <person name="Glavina del Rio T."/>
            <person name="Hammon N."/>
            <person name="Israni S."/>
            <person name="Dalin E."/>
            <person name="Tice H."/>
            <person name="Pitluck S."/>
            <person name="Martinez M."/>
            <person name="Schmutz J."/>
            <person name="Larimer F."/>
            <person name="Land M."/>
            <person name="Hauser L."/>
            <person name="Kyrpides N."/>
            <person name="Kim E."/>
            <person name="Miller C.D."/>
            <person name="Hughes J.E."/>
            <person name="Anderson A.J."/>
            <person name="Sims R.C."/>
            <person name="Richardson P."/>
        </authorList>
    </citation>
    <scope>NUCLEOTIDE SEQUENCE [LARGE SCALE GENOMIC DNA]</scope>
    <source>
        <strain evidence="1">MCS</strain>
    </source>
</reference>
<sequence>MQLVWFGMPGDSLPDGDTHHRGAYYADPNDENAPFCYYRVSKAFAVIDGRRMPLWLEVEQSDVVSTPAWGSRVELVKGVPRIVSLGFETRHGFALGREVKTSDFQVIRPVIYDFYAVFCAEIGTDGEPIYRRNDDAANRRIADFLEQRRTGRQRLKTPDYQRAAQIYRENFDGTPTQAVGEAFGVRLRQAGNIVAECRRRGFLPPTKQGRKKA</sequence>
<gene>
    <name evidence="1" type="ordered locus">Mmcs_2922</name>
</gene>
<name>A0A5Q5BLG4_MYCSS</name>
<accession>A0A5Q5BLG4</accession>
<protein>
    <submittedName>
        <fullName evidence="1">Uncharacterized protein</fullName>
    </submittedName>
</protein>
<dbReference type="KEGG" id="mmc:Mmcs_2922"/>
<organism evidence="1">
    <name type="scientific">Mycobacterium sp. (strain MCS)</name>
    <dbReference type="NCBI Taxonomy" id="164756"/>
    <lineage>
        <taxon>Bacteria</taxon>
        <taxon>Bacillati</taxon>
        <taxon>Actinomycetota</taxon>
        <taxon>Actinomycetes</taxon>
        <taxon>Mycobacteriales</taxon>
        <taxon>Mycobacteriaceae</taxon>
        <taxon>Mycobacterium</taxon>
    </lineage>
</organism>
<evidence type="ECO:0000313" key="1">
    <source>
        <dbReference type="EMBL" id="ABG09029.1"/>
    </source>
</evidence>
<dbReference type="AlphaFoldDB" id="A0A5Q5BLG4"/>
<dbReference type="EMBL" id="CP000384">
    <property type="protein sequence ID" value="ABG09029.1"/>
    <property type="molecule type" value="Genomic_DNA"/>
</dbReference>
<proteinExistence type="predicted"/>